<dbReference type="RefSeq" id="XP_003013893.1">
    <property type="nucleotide sequence ID" value="XM_003013847.1"/>
</dbReference>
<proteinExistence type="predicted"/>
<feature type="region of interest" description="Disordered" evidence="1">
    <location>
        <begin position="285"/>
        <end position="366"/>
    </location>
</feature>
<keyword evidence="4" id="KW-1185">Reference proteome</keyword>
<accession>D4AUT8</accession>
<dbReference type="eggNOG" id="KOG2428">
    <property type="taxonomic scope" value="Eukaryota"/>
</dbReference>
<feature type="transmembrane region" description="Helical" evidence="2">
    <location>
        <begin position="87"/>
        <end position="115"/>
    </location>
</feature>
<keyword evidence="2" id="KW-0472">Membrane</keyword>
<evidence type="ECO:0008006" key="5">
    <source>
        <dbReference type="Google" id="ProtNLM"/>
    </source>
</evidence>
<dbReference type="GO" id="GO:0016593">
    <property type="term" value="C:Cdc73/Paf1 complex"/>
    <property type="evidence" value="ECO:0007669"/>
    <property type="project" value="InterPro"/>
</dbReference>
<dbReference type="InterPro" id="IPR003842">
    <property type="entry name" value="Vacuolating_cytotoxin"/>
</dbReference>
<dbReference type="InterPro" id="IPR007149">
    <property type="entry name" value="Leo1"/>
</dbReference>
<dbReference type="HOGENOM" id="CLU_377639_0_0_1"/>
<dbReference type="GO" id="GO:0006368">
    <property type="term" value="P:transcription elongation by RNA polymerase II"/>
    <property type="evidence" value="ECO:0007669"/>
    <property type="project" value="InterPro"/>
</dbReference>
<feature type="region of interest" description="Disordered" evidence="1">
    <location>
        <begin position="557"/>
        <end position="734"/>
    </location>
</feature>
<evidence type="ECO:0000256" key="1">
    <source>
        <dbReference type="SAM" id="MobiDB-lite"/>
    </source>
</evidence>
<keyword evidence="2" id="KW-0812">Transmembrane</keyword>
<feature type="compositionally biased region" description="Basic and acidic residues" evidence="1">
    <location>
        <begin position="577"/>
        <end position="587"/>
    </location>
</feature>
<feature type="compositionally biased region" description="Basic residues" evidence="1">
    <location>
        <begin position="619"/>
        <end position="630"/>
    </location>
</feature>
<dbReference type="GeneID" id="9521311"/>
<dbReference type="PANTHER" id="PTHR23146">
    <property type="entry name" value="LEO1 PROTEIN"/>
    <property type="match status" value="1"/>
</dbReference>
<dbReference type="Pfam" id="PF04004">
    <property type="entry name" value="Leo1"/>
    <property type="match status" value="1"/>
</dbReference>
<dbReference type="PANTHER" id="PTHR23146:SF0">
    <property type="entry name" value="RNA POLYMERASE-ASSOCIATED PROTEIN LEO1"/>
    <property type="match status" value="1"/>
</dbReference>
<dbReference type="PRINTS" id="PR01656">
    <property type="entry name" value="VACCYTOTOXIN"/>
</dbReference>
<dbReference type="GO" id="GO:0005576">
    <property type="term" value="C:extracellular region"/>
    <property type="evidence" value="ECO:0007669"/>
    <property type="project" value="InterPro"/>
</dbReference>
<feature type="compositionally biased region" description="Polar residues" evidence="1">
    <location>
        <begin position="703"/>
        <end position="712"/>
    </location>
</feature>
<dbReference type="EMBL" id="ABSU01000011">
    <property type="protein sequence ID" value="EFE33253.1"/>
    <property type="molecule type" value="Genomic_DNA"/>
</dbReference>
<gene>
    <name evidence="3" type="ORF">ARB_08005</name>
</gene>
<evidence type="ECO:0000256" key="2">
    <source>
        <dbReference type="SAM" id="Phobius"/>
    </source>
</evidence>
<feature type="compositionally biased region" description="Basic and acidic residues" evidence="1">
    <location>
        <begin position="557"/>
        <end position="570"/>
    </location>
</feature>
<dbReference type="STRING" id="663331.D4AUT8"/>
<dbReference type="GO" id="GO:1990269">
    <property type="term" value="F:RNA polymerase II C-terminal domain phosphoserine binding"/>
    <property type="evidence" value="ECO:0007669"/>
    <property type="project" value="TreeGrafter"/>
</dbReference>
<evidence type="ECO:0000313" key="4">
    <source>
        <dbReference type="Proteomes" id="UP000008866"/>
    </source>
</evidence>
<dbReference type="GO" id="GO:0032968">
    <property type="term" value="P:positive regulation of transcription elongation by RNA polymerase II"/>
    <property type="evidence" value="ECO:0007669"/>
    <property type="project" value="TreeGrafter"/>
</dbReference>
<feature type="compositionally biased region" description="Acidic residues" evidence="1">
    <location>
        <begin position="323"/>
        <end position="332"/>
    </location>
</feature>
<feature type="compositionally biased region" description="Polar residues" evidence="1">
    <location>
        <begin position="459"/>
        <end position="473"/>
    </location>
</feature>
<evidence type="ECO:0000313" key="3">
    <source>
        <dbReference type="EMBL" id="EFE33253.1"/>
    </source>
</evidence>
<comment type="caution">
    <text evidence="3">The sequence shown here is derived from an EMBL/GenBank/DDBJ whole genome shotgun (WGS) entry which is preliminary data.</text>
</comment>
<keyword evidence="2" id="KW-1133">Transmembrane helix</keyword>
<name>D4AUT8_ARTBC</name>
<dbReference type="AlphaFoldDB" id="D4AUT8"/>
<dbReference type="Proteomes" id="UP000008866">
    <property type="component" value="Unassembled WGS sequence"/>
</dbReference>
<reference evidence="4" key="1">
    <citation type="journal article" date="2011" name="Genome Biol.">
        <title>Comparative and functional genomics provide insights into the pathogenicity of dermatophytic fungi.</title>
        <authorList>
            <person name="Burmester A."/>
            <person name="Shelest E."/>
            <person name="Gloeckner G."/>
            <person name="Heddergott C."/>
            <person name="Schindler S."/>
            <person name="Staib P."/>
            <person name="Heidel A."/>
            <person name="Felder M."/>
            <person name="Petzold A."/>
            <person name="Szafranski K."/>
            <person name="Feuermann M."/>
            <person name="Pedruzzi I."/>
            <person name="Priebe S."/>
            <person name="Groth M."/>
            <person name="Winkler R."/>
            <person name="Li W."/>
            <person name="Kniemeyer O."/>
            <person name="Schroeckh V."/>
            <person name="Hertweck C."/>
            <person name="Hube B."/>
            <person name="White T.C."/>
            <person name="Platzer M."/>
            <person name="Guthke R."/>
            <person name="Heitman J."/>
            <person name="Woestemeyer J."/>
            <person name="Zipfel P.F."/>
            <person name="Monod M."/>
            <person name="Brakhage A.A."/>
        </authorList>
    </citation>
    <scope>NUCLEOTIDE SEQUENCE [LARGE SCALE GENOMIC DNA]</scope>
    <source>
        <strain evidence="4">ATCC MYA-4681 / CBS 112371</strain>
    </source>
</reference>
<organism evidence="3 4">
    <name type="scientific">Arthroderma benhamiae (strain ATCC MYA-4681 / CBS 112371)</name>
    <name type="common">Trichophyton mentagrophytes</name>
    <dbReference type="NCBI Taxonomy" id="663331"/>
    <lineage>
        <taxon>Eukaryota</taxon>
        <taxon>Fungi</taxon>
        <taxon>Dikarya</taxon>
        <taxon>Ascomycota</taxon>
        <taxon>Pezizomycotina</taxon>
        <taxon>Eurotiomycetes</taxon>
        <taxon>Eurotiomycetidae</taxon>
        <taxon>Onygenales</taxon>
        <taxon>Arthrodermataceae</taxon>
        <taxon>Trichophyton</taxon>
    </lineage>
</organism>
<dbReference type="KEGG" id="abe:ARB_08005"/>
<protein>
    <recommendedName>
        <fullName evidence="5">RNA polymerase-associated protein LEO1</fullName>
    </recommendedName>
</protein>
<sequence length="734" mass="79625">MGKIWQMKQGATTDPEGQEVALDVERGVFLLEEVLDRVALVGLRGRLVHGRWRGGHCCLTVGEARREARAVNRPLQAAAAIVPAVRVAAVIVAAGAAIVVVVVVVVVIVGGGVAVDAAAGRVAGSVASAAGGGGVVAALVRPATEALPPAAQGNRRPVEATYTLWKKFDIVRAHWEIWLERSRVLLIAAAEGESEGQRAVCQSLRGSLLRFLSSACSSPSSSSSSSLLHCFCLICRVCFVIIQGEASLQPGLPDRQRQLRETGFVTAVALLFQVASQCGAFAASTMDVDESPRKAQDELEDEAMENSPPALDEDGDMGLFGSGDEEEDEEDVQDRRRKLDDVELDSGDDEGRYDRAGSPMEEDGMDYGRTLNIMDLSLGRAPEPETTDGQLFNCAIPNFLSIESEDFNPETYVAPPFSSASTSLCWRTSPDGSELQSNARIIRWSDGSMTLQLASNPTEQYRISSKPLAQSSRPGKREEYDPDLESHTYLGVAAEASSVIRLTSRITASLSILPSTVETDDAVQRLQESLAAASRSGKKTADGSVAIIEVKQDPELAKKQAEQAEREKLREARKRQAAAEREVDRGRRSTAFQRSGAAGLTIAGLEGDEDMGVGTKSRPGAKRPGARKPRRRDEIYSDEEDDYDRRGRTREDEYDEDDGFLVGSDEEPEIEEDEEEEEEEAEDEDMDAEGEIDDDVQPAKPSGKSSRPQSPGQKEASPQARKKHRYVVDDDDDE</sequence>
<feature type="region of interest" description="Disordered" evidence="1">
    <location>
        <begin position="459"/>
        <end position="483"/>
    </location>
</feature>
<feature type="compositionally biased region" description="Acidic residues" evidence="1">
    <location>
        <begin position="652"/>
        <end position="696"/>
    </location>
</feature>